<protein>
    <submittedName>
        <fullName evidence="1">Uncharacterized protein</fullName>
    </submittedName>
</protein>
<comment type="caution">
    <text evidence="1">The sequence shown here is derived from an EMBL/GenBank/DDBJ whole genome shotgun (WGS) entry which is preliminary data.</text>
</comment>
<gene>
    <name evidence="1" type="ORF">LCGC14_1455360</name>
</gene>
<accession>A0A0F9MII6</accession>
<reference evidence="1" key="1">
    <citation type="journal article" date="2015" name="Nature">
        <title>Complex archaea that bridge the gap between prokaryotes and eukaryotes.</title>
        <authorList>
            <person name="Spang A."/>
            <person name="Saw J.H."/>
            <person name="Jorgensen S.L."/>
            <person name="Zaremba-Niedzwiedzka K."/>
            <person name="Martijn J."/>
            <person name="Lind A.E."/>
            <person name="van Eijk R."/>
            <person name="Schleper C."/>
            <person name="Guy L."/>
            <person name="Ettema T.J."/>
        </authorList>
    </citation>
    <scope>NUCLEOTIDE SEQUENCE</scope>
</reference>
<proteinExistence type="predicted"/>
<dbReference type="EMBL" id="LAZR01010069">
    <property type="protein sequence ID" value="KKM68987.1"/>
    <property type="molecule type" value="Genomic_DNA"/>
</dbReference>
<sequence length="81" mass="9329">MNKPLKPPPAVVCNDASDKYIVVRNDDRQKIVSGVIVIFPEHYRWLQPIVAQLGLKQKADELALWWEQINKDKADMENAND</sequence>
<evidence type="ECO:0000313" key="1">
    <source>
        <dbReference type="EMBL" id="KKM68987.1"/>
    </source>
</evidence>
<dbReference type="AlphaFoldDB" id="A0A0F9MII6"/>
<organism evidence="1">
    <name type="scientific">marine sediment metagenome</name>
    <dbReference type="NCBI Taxonomy" id="412755"/>
    <lineage>
        <taxon>unclassified sequences</taxon>
        <taxon>metagenomes</taxon>
        <taxon>ecological metagenomes</taxon>
    </lineage>
</organism>
<name>A0A0F9MII6_9ZZZZ</name>